<gene>
    <name evidence="8" type="ORF">EGW08_004850</name>
</gene>
<evidence type="ECO:0000313" key="9">
    <source>
        <dbReference type="Proteomes" id="UP000271974"/>
    </source>
</evidence>
<dbReference type="InterPro" id="IPR000997">
    <property type="entry name" value="Cholinesterase"/>
</dbReference>
<dbReference type="InterPro" id="IPR050654">
    <property type="entry name" value="AChE-related_enzymes"/>
</dbReference>
<dbReference type="STRING" id="188477.A0A433U0Q7"/>
<dbReference type="OrthoDB" id="9000293at2759"/>
<feature type="active site" description="Acyl-ester intermediate" evidence="5">
    <location>
        <position position="230"/>
    </location>
</feature>
<keyword evidence="3" id="KW-0378">Hydrolase</keyword>
<keyword evidence="2" id="KW-0719">Serine esterase</keyword>
<keyword evidence="6" id="KW-0732">Signal</keyword>
<evidence type="ECO:0000256" key="5">
    <source>
        <dbReference type="PIRSR" id="PIRSR600997-1"/>
    </source>
</evidence>
<evidence type="ECO:0000256" key="4">
    <source>
        <dbReference type="ARBA" id="ARBA00023157"/>
    </source>
</evidence>
<organism evidence="8 9">
    <name type="scientific">Elysia chlorotica</name>
    <name type="common">Eastern emerald elysia</name>
    <name type="synonym">Sea slug</name>
    <dbReference type="NCBI Taxonomy" id="188477"/>
    <lineage>
        <taxon>Eukaryota</taxon>
        <taxon>Metazoa</taxon>
        <taxon>Spiralia</taxon>
        <taxon>Lophotrochozoa</taxon>
        <taxon>Mollusca</taxon>
        <taxon>Gastropoda</taxon>
        <taxon>Heterobranchia</taxon>
        <taxon>Euthyneura</taxon>
        <taxon>Panpulmonata</taxon>
        <taxon>Sacoglossa</taxon>
        <taxon>Placobranchoidea</taxon>
        <taxon>Plakobranchidae</taxon>
        <taxon>Elysia</taxon>
    </lineage>
</organism>
<keyword evidence="9" id="KW-1185">Reference proteome</keyword>
<name>A0A433U0Q7_ELYCH</name>
<comment type="similarity">
    <text evidence="1">Belongs to the type-B carboxylesterase/lipase family.</text>
</comment>
<feature type="chain" id="PRO_5019322942" description="Carboxylesterase type B domain-containing protein" evidence="6">
    <location>
        <begin position="22"/>
        <end position="555"/>
    </location>
</feature>
<dbReference type="SUPFAM" id="SSF53474">
    <property type="entry name" value="alpha/beta-Hydrolases"/>
    <property type="match status" value="1"/>
</dbReference>
<dbReference type="AlphaFoldDB" id="A0A433U0Q7"/>
<accession>A0A433U0Q7</accession>
<evidence type="ECO:0000256" key="3">
    <source>
        <dbReference type="ARBA" id="ARBA00022801"/>
    </source>
</evidence>
<dbReference type="FunFam" id="3.40.50.1820:FF:000029">
    <property type="entry name" value="Acetylcholinesterase"/>
    <property type="match status" value="1"/>
</dbReference>
<keyword evidence="4" id="KW-1015">Disulfide bond</keyword>
<dbReference type="InterPro" id="IPR019819">
    <property type="entry name" value="Carboxylesterase_B_CS"/>
</dbReference>
<proteinExistence type="inferred from homology"/>
<dbReference type="PRINTS" id="PR00878">
    <property type="entry name" value="CHOLNESTRASE"/>
</dbReference>
<reference evidence="8 9" key="1">
    <citation type="submission" date="2019-01" db="EMBL/GenBank/DDBJ databases">
        <title>A draft genome assembly of the solar-powered sea slug Elysia chlorotica.</title>
        <authorList>
            <person name="Cai H."/>
            <person name="Li Q."/>
            <person name="Fang X."/>
            <person name="Li J."/>
            <person name="Curtis N.E."/>
            <person name="Altenburger A."/>
            <person name="Shibata T."/>
            <person name="Feng M."/>
            <person name="Maeda T."/>
            <person name="Schwartz J.A."/>
            <person name="Shigenobu S."/>
            <person name="Lundholm N."/>
            <person name="Nishiyama T."/>
            <person name="Yang H."/>
            <person name="Hasebe M."/>
            <person name="Li S."/>
            <person name="Pierce S.K."/>
            <person name="Wang J."/>
        </authorList>
    </citation>
    <scope>NUCLEOTIDE SEQUENCE [LARGE SCALE GENOMIC DNA]</scope>
    <source>
        <strain evidence="8">EC2010</strain>
        <tissue evidence="8">Whole organism of an adult</tissue>
    </source>
</reference>
<evidence type="ECO:0000259" key="7">
    <source>
        <dbReference type="Pfam" id="PF00135"/>
    </source>
</evidence>
<dbReference type="Pfam" id="PF00135">
    <property type="entry name" value="COesterase"/>
    <property type="match status" value="1"/>
</dbReference>
<protein>
    <recommendedName>
        <fullName evidence="7">Carboxylesterase type B domain-containing protein</fullName>
    </recommendedName>
</protein>
<dbReference type="CDD" id="cd00312">
    <property type="entry name" value="Esterase_lipase"/>
    <property type="match status" value="1"/>
</dbReference>
<feature type="domain" description="Carboxylesterase type B" evidence="7">
    <location>
        <begin position="34"/>
        <end position="547"/>
    </location>
</feature>
<evidence type="ECO:0000256" key="6">
    <source>
        <dbReference type="SAM" id="SignalP"/>
    </source>
</evidence>
<comment type="caution">
    <text evidence="8">The sequence shown here is derived from an EMBL/GenBank/DDBJ whole genome shotgun (WGS) entry which is preliminary data.</text>
</comment>
<evidence type="ECO:0000256" key="1">
    <source>
        <dbReference type="ARBA" id="ARBA00005964"/>
    </source>
</evidence>
<dbReference type="PROSITE" id="PS00941">
    <property type="entry name" value="CARBOXYLESTERASE_B_2"/>
    <property type="match status" value="1"/>
</dbReference>
<dbReference type="GO" id="GO:0004104">
    <property type="term" value="F:cholinesterase activity"/>
    <property type="evidence" value="ECO:0007669"/>
    <property type="project" value="InterPro"/>
</dbReference>
<dbReference type="Gene3D" id="3.40.50.1820">
    <property type="entry name" value="alpha/beta hydrolase"/>
    <property type="match status" value="1"/>
</dbReference>
<dbReference type="InterPro" id="IPR029058">
    <property type="entry name" value="AB_hydrolase_fold"/>
</dbReference>
<feature type="active site" description="Charge relay system" evidence="5">
    <location>
        <position position="466"/>
    </location>
</feature>
<sequence length="555" mass="61810">MGGFPTLKIILLLALSAAALSASNRRTKAGWTSSLTTTLGEVTGIRKRVFGNRVDVFYSIPFAKPPLGNLRFRAPEPADPWGAQPIDGTVKPNACWQAIDVAFDRFSGVEMWNPNTNRSEDCLYLNVWRPAPRRQDTPKPIMVWIFGGGFWSGSAVLDMYDGSQLAARRDVILVTIAYRLGPLGFMYLQDNPEVPGNAGLLDQVMALQWVKDNAVNLGGSPDDITIFGESAGASSVGFHMLSPLSRDLFTNAIMESASPISYWAVTDTQKTIDRVARLAANVSCPVTLGDQLLPCLRAVDPEVLTDQQWILVDKWFDVPIGPIVDGTFLPDHPLTMLKAGNIKKTNVIIGVDKNEGIYWDIYGFMNDFPMEQNGNLNREQFRNIMQTLSGNDKEFKKQLINLYNSELSGPRRRMAIVDAASGDSLFKCSVVDFARDYTQVGGNVWMFSFEENLSSDPWPDWMGVPHGYEIEVIFGGPLNEGSGNTSQERALTRLVMALWTKFARTGNPELKRANWPMYTAKGKEYVIIDRNGLRTERNLRQDACELWATRDLTAQ</sequence>
<evidence type="ECO:0000256" key="2">
    <source>
        <dbReference type="ARBA" id="ARBA00022487"/>
    </source>
</evidence>
<feature type="active site" description="Charge relay system" evidence="5">
    <location>
        <position position="355"/>
    </location>
</feature>
<dbReference type="Proteomes" id="UP000271974">
    <property type="component" value="Unassembled WGS sequence"/>
</dbReference>
<dbReference type="PANTHER" id="PTHR43918">
    <property type="entry name" value="ACETYLCHOLINESTERASE"/>
    <property type="match status" value="1"/>
</dbReference>
<dbReference type="PANTHER" id="PTHR43918:SF4">
    <property type="entry name" value="CARBOXYLIC ESTER HYDROLASE"/>
    <property type="match status" value="1"/>
</dbReference>
<dbReference type="InterPro" id="IPR002018">
    <property type="entry name" value="CarbesteraseB"/>
</dbReference>
<evidence type="ECO:0000313" key="8">
    <source>
        <dbReference type="EMBL" id="RUS87396.1"/>
    </source>
</evidence>
<dbReference type="EMBL" id="RQTK01000112">
    <property type="protein sequence ID" value="RUS87396.1"/>
    <property type="molecule type" value="Genomic_DNA"/>
</dbReference>
<feature type="signal peptide" evidence="6">
    <location>
        <begin position="1"/>
        <end position="21"/>
    </location>
</feature>